<dbReference type="RefSeq" id="WP_133231006.1">
    <property type="nucleotide sequence ID" value="NZ_SOZE01000010.1"/>
</dbReference>
<evidence type="ECO:0000313" key="1">
    <source>
        <dbReference type="EMBL" id="TFF37485.1"/>
    </source>
</evidence>
<organism evidence="1 2">
    <name type="scientific">Mucilaginibacter psychrotolerans</name>
    <dbReference type="NCBI Taxonomy" id="1524096"/>
    <lineage>
        <taxon>Bacteria</taxon>
        <taxon>Pseudomonadati</taxon>
        <taxon>Bacteroidota</taxon>
        <taxon>Sphingobacteriia</taxon>
        <taxon>Sphingobacteriales</taxon>
        <taxon>Sphingobacteriaceae</taxon>
        <taxon>Mucilaginibacter</taxon>
    </lineage>
</organism>
<proteinExistence type="predicted"/>
<dbReference type="Proteomes" id="UP000297540">
    <property type="component" value="Unassembled WGS sequence"/>
</dbReference>
<sequence>MANIAISANPTTQQFTITLDQWEWTKLQIKENGAWVNVPKQSGGVQFQYTGTGPVQFKAVANHNIVIVNGPTTLYMTGPDKKSTYIATISYGDVNSEIHLHGVLIVLDEYLPIDLPGPLFFSQGRMTGEFYVDVAS</sequence>
<reference evidence="1 2" key="1">
    <citation type="journal article" date="2017" name="Int. J. Syst. Evol. Microbiol.">
        <title>Mucilaginibacterpsychrotolerans sp. nov., isolated from peatlands.</title>
        <authorList>
            <person name="Deng Y."/>
            <person name="Shen L."/>
            <person name="Xu B."/>
            <person name="Liu Y."/>
            <person name="Gu Z."/>
            <person name="Liu H."/>
            <person name="Zhou Y."/>
        </authorList>
    </citation>
    <scope>NUCLEOTIDE SEQUENCE [LARGE SCALE GENOMIC DNA]</scope>
    <source>
        <strain evidence="1 2">NH7-4</strain>
    </source>
</reference>
<keyword evidence="2" id="KW-1185">Reference proteome</keyword>
<protein>
    <submittedName>
        <fullName evidence="1">Uncharacterized protein</fullName>
    </submittedName>
</protein>
<comment type="caution">
    <text evidence="1">The sequence shown here is derived from an EMBL/GenBank/DDBJ whole genome shotgun (WGS) entry which is preliminary data.</text>
</comment>
<dbReference type="EMBL" id="SOZE01000010">
    <property type="protein sequence ID" value="TFF37485.1"/>
    <property type="molecule type" value="Genomic_DNA"/>
</dbReference>
<evidence type="ECO:0000313" key="2">
    <source>
        <dbReference type="Proteomes" id="UP000297540"/>
    </source>
</evidence>
<name>A0A4Y8SFR2_9SPHI</name>
<dbReference type="OrthoDB" id="1495459at2"/>
<dbReference type="AlphaFoldDB" id="A0A4Y8SFR2"/>
<gene>
    <name evidence="1" type="ORF">E2R66_11810</name>
</gene>
<accession>A0A4Y8SFR2</accession>